<evidence type="ECO:0000256" key="4">
    <source>
        <dbReference type="ARBA" id="ARBA00023136"/>
    </source>
</evidence>
<dbReference type="PROSITE" id="PS51257">
    <property type="entry name" value="PROKAR_LIPOPROTEIN"/>
    <property type="match status" value="1"/>
</dbReference>
<dbReference type="RefSeq" id="WP_155449653.1">
    <property type="nucleotide sequence ID" value="NZ_WNKT01000013.1"/>
</dbReference>
<dbReference type="GO" id="GO:0016020">
    <property type="term" value="C:membrane"/>
    <property type="evidence" value="ECO:0007669"/>
    <property type="project" value="InterPro"/>
</dbReference>
<name>A0A6N8E9U2_9GAMM</name>
<evidence type="ECO:0000313" key="7">
    <source>
        <dbReference type="EMBL" id="MTW21062.1"/>
    </source>
</evidence>
<accession>A0A6N8E9U2</accession>
<dbReference type="Proteomes" id="UP000434044">
    <property type="component" value="Unassembled WGS sequence"/>
</dbReference>
<sequence>MRHSITQSIWQLLLLFALMSVLAGCNTMAGVGEDLEAAGDGIEKSAKREKDY</sequence>
<keyword evidence="8" id="KW-1185">Reference proteome</keyword>
<evidence type="ECO:0000256" key="3">
    <source>
        <dbReference type="ARBA" id="ARBA00022729"/>
    </source>
</evidence>
<dbReference type="GO" id="GO:0009636">
    <property type="term" value="P:response to toxic substance"/>
    <property type="evidence" value="ECO:0007669"/>
    <property type="project" value="InterPro"/>
</dbReference>
<dbReference type="OrthoDB" id="9181810at2"/>
<evidence type="ECO:0000256" key="6">
    <source>
        <dbReference type="ARBA" id="ARBA00023288"/>
    </source>
</evidence>
<protein>
    <submittedName>
        <fullName evidence="7">Entericidin A/B family lipoprotein</fullName>
    </submittedName>
</protein>
<keyword evidence="5" id="KW-0564">Palmitate</keyword>
<evidence type="ECO:0000313" key="8">
    <source>
        <dbReference type="Proteomes" id="UP000434044"/>
    </source>
</evidence>
<keyword evidence="2" id="KW-1003">Cell membrane</keyword>
<proteinExistence type="inferred from homology"/>
<dbReference type="InterPro" id="IPR012556">
    <property type="entry name" value="Entericidin"/>
</dbReference>
<dbReference type="Pfam" id="PF08085">
    <property type="entry name" value="Entericidin"/>
    <property type="match status" value="1"/>
</dbReference>
<comment type="similarity">
    <text evidence="1">Belongs to the EcnA/EcnB lipoprotein family.</text>
</comment>
<evidence type="ECO:0000256" key="1">
    <source>
        <dbReference type="ARBA" id="ARBA00010296"/>
    </source>
</evidence>
<comment type="caution">
    <text evidence="7">The sequence shown here is derived from an EMBL/GenBank/DDBJ whole genome shotgun (WGS) entry which is preliminary data.</text>
</comment>
<dbReference type="AlphaFoldDB" id="A0A6N8E9U2"/>
<evidence type="ECO:0000256" key="2">
    <source>
        <dbReference type="ARBA" id="ARBA00022475"/>
    </source>
</evidence>
<evidence type="ECO:0000256" key="5">
    <source>
        <dbReference type="ARBA" id="ARBA00023139"/>
    </source>
</evidence>
<reference evidence="7 8" key="1">
    <citation type="submission" date="2019-11" db="EMBL/GenBank/DDBJ databases">
        <title>Whole-genome sequence of the anaerobic purple sulfur bacterium Allochromatium palmeri DSM 15591.</title>
        <authorList>
            <person name="Kyndt J.A."/>
            <person name="Meyer T.E."/>
        </authorList>
    </citation>
    <scope>NUCLEOTIDE SEQUENCE [LARGE SCALE GENOMIC DNA]</scope>
    <source>
        <strain evidence="7 8">DSM 15591</strain>
    </source>
</reference>
<keyword evidence="6 7" id="KW-0449">Lipoprotein</keyword>
<dbReference type="EMBL" id="WNKT01000013">
    <property type="protein sequence ID" value="MTW21062.1"/>
    <property type="molecule type" value="Genomic_DNA"/>
</dbReference>
<keyword evidence="4" id="KW-0472">Membrane</keyword>
<keyword evidence="3" id="KW-0732">Signal</keyword>
<organism evidence="7 8">
    <name type="scientific">Allochromatium palmeri</name>
    <dbReference type="NCBI Taxonomy" id="231048"/>
    <lineage>
        <taxon>Bacteria</taxon>
        <taxon>Pseudomonadati</taxon>
        <taxon>Pseudomonadota</taxon>
        <taxon>Gammaproteobacteria</taxon>
        <taxon>Chromatiales</taxon>
        <taxon>Chromatiaceae</taxon>
        <taxon>Allochromatium</taxon>
    </lineage>
</organism>
<gene>
    <name evidence="7" type="ORF">GJ668_08110</name>
</gene>